<accession>A0ABT1ADR0</accession>
<dbReference type="InterPro" id="IPR001647">
    <property type="entry name" value="HTH_TetR"/>
</dbReference>
<dbReference type="Pfam" id="PF00440">
    <property type="entry name" value="TetR_N"/>
    <property type="match status" value="1"/>
</dbReference>
<dbReference type="PROSITE" id="PS50977">
    <property type="entry name" value="HTH_TETR_2"/>
    <property type="match status" value="1"/>
</dbReference>
<dbReference type="EMBL" id="JAGSOV010000094">
    <property type="protein sequence ID" value="MCO1660821.1"/>
    <property type="molecule type" value="Genomic_DNA"/>
</dbReference>
<protein>
    <submittedName>
        <fullName evidence="7">TetR/AcrR family transcriptional regulator</fullName>
    </submittedName>
</protein>
<comment type="caution">
    <text evidence="7">The sequence shown here is derived from an EMBL/GenBank/DDBJ whole genome shotgun (WGS) entry which is preliminary data.</text>
</comment>
<dbReference type="InterPro" id="IPR036271">
    <property type="entry name" value="Tet_transcr_reg_TetR-rel_C_sf"/>
</dbReference>
<evidence type="ECO:0000256" key="1">
    <source>
        <dbReference type="ARBA" id="ARBA00023015"/>
    </source>
</evidence>
<dbReference type="Proteomes" id="UP001165283">
    <property type="component" value="Unassembled WGS sequence"/>
</dbReference>
<dbReference type="PANTHER" id="PTHR30055">
    <property type="entry name" value="HTH-TYPE TRANSCRIPTIONAL REGULATOR RUTR"/>
    <property type="match status" value="1"/>
</dbReference>
<feature type="DNA-binding region" description="H-T-H motif" evidence="4">
    <location>
        <begin position="75"/>
        <end position="94"/>
    </location>
</feature>
<evidence type="ECO:0000256" key="4">
    <source>
        <dbReference type="PROSITE-ProRule" id="PRU00335"/>
    </source>
</evidence>
<proteinExistence type="predicted"/>
<dbReference type="InterPro" id="IPR050109">
    <property type="entry name" value="HTH-type_TetR-like_transc_reg"/>
</dbReference>
<dbReference type="SUPFAM" id="SSF46689">
    <property type="entry name" value="Homeodomain-like"/>
    <property type="match status" value="1"/>
</dbReference>
<dbReference type="PANTHER" id="PTHR30055:SF234">
    <property type="entry name" value="HTH-TYPE TRANSCRIPTIONAL REGULATOR BETI"/>
    <property type="match status" value="1"/>
</dbReference>
<dbReference type="SUPFAM" id="SSF48498">
    <property type="entry name" value="Tetracyclin repressor-like, C-terminal domain"/>
    <property type="match status" value="1"/>
</dbReference>
<evidence type="ECO:0000313" key="8">
    <source>
        <dbReference type="Proteomes" id="UP001165283"/>
    </source>
</evidence>
<dbReference type="Gene3D" id="1.10.10.60">
    <property type="entry name" value="Homeodomain-like"/>
    <property type="match status" value="1"/>
</dbReference>
<name>A0ABT1ADR0_9PSEU</name>
<keyword evidence="8" id="KW-1185">Reference proteome</keyword>
<dbReference type="RefSeq" id="WP_252446358.1">
    <property type="nucleotide sequence ID" value="NZ_JAGSOV010000094.1"/>
</dbReference>
<evidence type="ECO:0000313" key="6">
    <source>
        <dbReference type="EMBL" id="MCO1660821.1"/>
    </source>
</evidence>
<dbReference type="EMBL" id="JAGSOV010000104">
    <property type="protein sequence ID" value="MCO1661041.1"/>
    <property type="molecule type" value="Genomic_DNA"/>
</dbReference>
<evidence type="ECO:0000259" key="5">
    <source>
        <dbReference type="PROSITE" id="PS50977"/>
    </source>
</evidence>
<evidence type="ECO:0000256" key="3">
    <source>
        <dbReference type="ARBA" id="ARBA00023163"/>
    </source>
</evidence>
<evidence type="ECO:0000313" key="7">
    <source>
        <dbReference type="EMBL" id="MCO1661041.1"/>
    </source>
</evidence>
<sequence>MAGVVGDLTSLNGRSGEPGFDPLMASAIRCEQIPELAERTSMSPSFNPAERRRITAQLRATATELFTTRGVRKTSLEDLTAAAGISKSSFYSFFASKEALFLDLMMEEMGVIGPRLAAAASASEARDQLAGLFRAIVTILDDHPLYRRLLTHPEELKAVRDRLGEEDMERVQRELIAPLTDFVTRAQQEGRIAEADPAAVVGLFQAVSVVHVNAGEFDPAAYPAVLDLLIDTVVTGLTTDPTGGVTRR</sequence>
<keyword evidence="2 4" id="KW-0238">DNA-binding</keyword>
<reference evidence="7" key="1">
    <citation type="submission" date="2021-04" db="EMBL/GenBank/DDBJ databases">
        <title>Pseudonocardia sp. nov., isolated from sandy soil of mangrove forest.</title>
        <authorList>
            <person name="Zan Z."/>
            <person name="Huang R."/>
            <person name="Liu W."/>
        </authorList>
    </citation>
    <scope>NUCLEOTIDE SEQUENCE</scope>
    <source>
        <strain evidence="7">S2-4</strain>
    </source>
</reference>
<feature type="domain" description="HTH tetR-type" evidence="5">
    <location>
        <begin position="52"/>
        <end position="112"/>
    </location>
</feature>
<dbReference type="InterPro" id="IPR009057">
    <property type="entry name" value="Homeodomain-like_sf"/>
</dbReference>
<keyword evidence="3" id="KW-0804">Transcription</keyword>
<gene>
    <name evidence="6" type="ORF">KDL28_37820</name>
    <name evidence="7" type="ORF">KDL28_38940</name>
</gene>
<dbReference type="Gene3D" id="1.10.357.10">
    <property type="entry name" value="Tetracycline Repressor, domain 2"/>
    <property type="match status" value="1"/>
</dbReference>
<evidence type="ECO:0000256" key="2">
    <source>
        <dbReference type="ARBA" id="ARBA00023125"/>
    </source>
</evidence>
<organism evidence="7 8">
    <name type="scientific">Pseudonocardia humida</name>
    <dbReference type="NCBI Taxonomy" id="2800819"/>
    <lineage>
        <taxon>Bacteria</taxon>
        <taxon>Bacillati</taxon>
        <taxon>Actinomycetota</taxon>
        <taxon>Actinomycetes</taxon>
        <taxon>Pseudonocardiales</taxon>
        <taxon>Pseudonocardiaceae</taxon>
        <taxon>Pseudonocardia</taxon>
    </lineage>
</organism>
<keyword evidence="1" id="KW-0805">Transcription regulation</keyword>
<dbReference type="PRINTS" id="PR00455">
    <property type="entry name" value="HTHTETR"/>
</dbReference>